<keyword evidence="3" id="KW-0862">Zinc</keyword>
<dbReference type="PROSITE" id="PS50016">
    <property type="entry name" value="ZF_PHD_2"/>
    <property type="match status" value="1"/>
</dbReference>
<evidence type="ECO:0000256" key="4">
    <source>
        <dbReference type="PROSITE-ProRule" id="PRU00175"/>
    </source>
</evidence>
<dbReference type="AlphaFoldDB" id="A0A388M5N7"/>
<dbReference type="SMART" id="SM00249">
    <property type="entry name" value="PHD"/>
    <property type="match status" value="2"/>
</dbReference>
<feature type="compositionally biased region" description="Basic and acidic residues" evidence="5">
    <location>
        <begin position="129"/>
        <end position="142"/>
    </location>
</feature>
<sequence>MARSGPGSKQRRTVCSLPTFAPFLPGGTTQSSALENGPGTSNLGERLVGAEVEEGTSESHKRERVTDGEEDDGGAFSRRRGLKRRRIMLISDDEEVEGSSGEEKGGVSSTRREGEVVGEMNVEEDGEEKVDVRSRGAEEVDARATTTGKRIRRKKRSREHQQHRRSKQQRGAKVDQGEEEGNGGDVDDGGEIDSSMMSPSANGTGANAGGGCNGSSSSGKERKRKSKKRRSRVGGEVVGSAKRIAGKKSTTTAAAGATRGSSSSSGSGSITEETLVAKHWKPKARVVKVKICGFQRMCIKVEYRPGVFKRFFPHKVGMKAAKEMAKECVKKARELVKAGAIGQRCAICQGALKNAKTIAKLEECGHQYHRKCLMQWVEKQNTCPNCRVRIQKLDGKVVENRDLRVDLGGAFPAPQYENLLCQICNLGDRPDSFLICDMCDASGCHMECLGLLSVPEGEWFCPWCVENELQLVQSQRDPRISTFLHLEGVDLLKDLRMHGRELVRQACEQQEPASSASPPVSCERVCWNVQPGEESLSHWMEIHEIEYAGWQWQGTGGNPLFQVWFSDDDFFDAALRDLEQAMLPHRGFPVMALTAEFTDDDGSSDEGSDDDDDDVDDDEDDDDSLDDDDDGLFTFYPNFDEDEEEEGEEDDSDGDCPVFLDDLVLRDPDSHTNGTSEEDSQDKTSGEDEEDDVDYEPPGSQQVDGEDDDSMSKDEEGCDSFEEWESSDSDETESEEDFDSSGSEESPSSDDGVDCLDMPGHWSSDDSRDGDHDGEDDEDVDYEPPLDPDVVGGSAAAAAGAGAGAVPRPVRGTADSANIAAAVQRIHRFHSHHADLIREIQRATSPDLRGRTILRGRNVFDEGLSDGIGLRGRNLRQGGLLSDAPSMWGFGAPGLFEFLWRSRRRLVRSSNWEEERRRESSTEQAHVRTGFSTKHLERNRFFHECRSTARFRGWSITTSGMMRLPVGVHAESVLKQNANARIVGRGLVFFGESPAPFGLR</sequence>
<name>A0A388M5N7_CHABU</name>
<evidence type="ECO:0008006" key="10">
    <source>
        <dbReference type="Google" id="ProtNLM"/>
    </source>
</evidence>
<evidence type="ECO:0000259" key="6">
    <source>
        <dbReference type="PROSITE" id="PS50016"/>
    </source>
</evidence>
<dbReference type="SUPFAM" id="SSF57903">
    <property type="entry name" value="FYVE/PHD zinc finger"/>
    <property type="match status" value="1"/>
</dbReference>
<feature type="region of interest" description="Disordered" evidence="5">
    <location>
        <begin position="597"/>
        <end position="795"/>
    </location>
</feature>
<evidence type="ECO:0000256" key="1">
    <source>
        <dbReference type="ARBA" id="ARBA00022723"/>
    </source>
</evidence>
<dbReference type="STRING" id="69332.A0A388M5N7"/>
<gene>
    <name evidence="8" type="ORF">CBR_g49719</name>
</gene>
<feature type="compositionally biased region" description="Acidic residues" evidence="5">
    <location>
        <begin position="716"/>
        <end position="739"/>
    </location>
</feature>
<feature type="compositionally biased region" description="Acidic residues" evidence="5">
    <location>
        <begin position="177"/>
        <end position="191"/>
    </location>
</feature>
<evidence type="ECO:0000256" key="5">
    <source>
        <dbReference type="SAM" id="MobiDB-lite"/>
    </source>
</evidence>
<evidence type="ECO:0000259" key="7">
    <source>
        <dbReference type="PROSITE" id="PS50089"/>
    </source>
</evidence>
<feature type="region of interest" description="Disordered" evidence="5">
    <location>
        <begin position="1"/>
        <end position="270"/>
    </location>
</feature>
<comment type="caution">
    <text evidence="8">The sequence shown here is derived from an EMBL/GenBank/DDBJ whole genome shotgun (WGS) entry which is preliminary data.</text>
</comment>
<dbReference type="Pfam" id="PF13639">
    <property type="entry name" value="zf-RING_2"/>
    <property type="match status" value="1"/>
</dbReference>
<feature type="compositionally biased region" description="Basic residues" evidence="5">
    <location>
        <begin position="221"/>
        <end position="232"/>
    </location>
</feature>
<feature type="compositionally biased region" description="Basic residues" evidence="5">
    <location>
        <begin position="77"/>
        <end position="87"/>
    </location>
</feature>
<dbReference type="PANTHER" id="PTHR35711:SF1">
    <property type="entry name" value="ECTODERMAL, ISOFORM F"/>
    <property type="match status" value="1"/>
</dbReference>
<feature type="compositionally biased region" description="Low complexity" evidence="5">
    <location>
        <begin position="247"/>
        <end position="270"/>
    </location>
</feature>
<dbReference type="InterPro" id="IPR011011">
    <property type="entry name" value="Znf_FYVE_PHD"/>
</dbReference>
<protein>
    <recommendedName>
        <fullName evidence="10">RING-type domain-containing protein</fullName>
    </recommendedName>
</protein>
<dbReference type="InterPro" id="IPR001841">
    <property type="entry name" value="Znf_RING"/>
</dbReference>
<dbReference type="SMART" id="SM00184">
    <property type="entry name" value="RING"/>
    <property type="match status" value="1"/>
</dbReference>
<feature type="compositionally biased region" description="Acidic residues" evidence="5">
    <location>
        <begin position="597"/>
        <end position="631"/>
    </location>
</feature>
<dbReference type="Gramene" id="GBG89871">
    <property type="protein sequence ID" value="GBG89871"/>
    <property type="gene ID" value="CBR_g49719"/>
</dbReference>
<accession>A0A388M5N7</accession>
<evidence type="ECO:0000313" key="9">
    <source>
        <dbReference type="Proteomes" id="UP000265515"/>
    </source>
</evidence>
<keyword evidence="9" id="KW-1185">Reference proteome</keyword>
<feature type="compositionally biased region" description="Acidic residues" evidence="5">
    <location>
        <begin position="772"/>
        <end position="786"/>
    </location>
</feature>
<organism evidence="8 9">
    <name type="scientific">Chara braunii</name>
    <name type="common">Braun's stonewort</name>
    <dbReference type="NCBI Taxonomy" id="69332"/>
    <lineage>
        <taxon>Eukaryota</taxon>
        <taxon>Viridiplantae</taxon>
        <taxon>Streptophyta</taxon>
        <taxon>Charophyceae</taxon>
        <taxon>Charales</taxon>
        <taxon>Characeae</taxon>
        <taxon>Chara</taxon>
    </lineage>
</organism>
<dbReference type="GO" id="GO:0008270">
    <property type="term" value="F:zinc ion binding"/>
    <property type="evidence" value="ECO:0007669"/>
    <property type="project" value="UniProtKB-KW"/>
</dbReference>
<evidence type="ECO:0000313" key="8">
    <source>
        <dbReference type="EMBL" id="GBG89871.1"/>
    </source>
</evidence>
<dbReference type="InterPro" id="IPR013083">
    <property type="entry name" value="Znf_RING/FYVE/PHD"/>
</dbReference>
<feature type="compositionally biased region" description="Acidic residues" evidence="5">
    <location>
        <begin position="639"/>
        <end position="654"/>
    </location>
</feature>
<feature type="domain" description="PHD-type" evidence="6">
    <location>
        <begin position="418"/>
        <end position="467"/>
    </location>
</feature>
<evidence type="ECO:0000256" key="3">
    <source>
        <dbReference type="ARBA" id="ARBA00022833"/>
    </source>
</evidence>
<feature type="domain" description="RING-type" evidence="7">
    <location>
        <begin position="345"/>
        <end position="387"/>
    </location>
</feature>
<reference evidence="8 9" key="1">
    <citation type="journal article" date="2018" name="Cell">
        <title>The Chara Genome: Secondary Complexity and Implications for Plant Terrestrialization.</title>
        <authorList>
            <person name="Nishiyama T."/>
            <person name="Sakayama H."/>
            <person name="Vries J.D."/>
            <person name="Buschmann H."/>
            <person name="Saint-Marcoux D."/>
            <person name="Ullrich K.K."/>
            <person name="Haas F.B."/>
            <person name="Vanderstraeten L."/>
            <person name="Becker D."/>
            <person name="Lang D."/>
            <person name="Vosolsobe S."/>
            <person name="Rombauts S."/>
            <person name="Wilhelmsson P.K.I."/>
            <person name="Janitza P."/>
            <person name="Kern R."/>
            <person name="Heyl A."/>
            <person name="Rumpler F."/>
            <person name="Villalobos L.I.A.C."/>
            <person name="Clay J.M."/>
            <person name="Skokan R."/>
            <person name="Toyoda A."/>
            <person name="Suzuki Y."/>
            <person name="Kagoshima H."/>
            <person name="Schijlen E."/>
            <person name="Tajeshwar N."/>
            <person name="Catarino B."/>
            <person name="Hetherington A.J."/>
            <person name="Saltykova A."/>
            <person name="Bonnot C."/>
            <person name="Breuninger H."/>
            <person name="Symeonidi A."/>
            <person name="Radhakrishnan G.V."/>
            <person name="Van Nieuwerburgh F."/>
            <person name="Deforce D."/>
            <person name="Chang C."/>
            <person name="Karol K.G."/>
            <person name="Hedrich R."/>
            <person name="Ulvskov P."/>
            <person name="Glockner G."/>
            <person name="Delwiche C.F."/>
            <person name="Petrasek J."/>
            <person name="Van de Peer Y."/>
            <person name="Friml J."/>
            <person name="Beilby M."/>
            <person name="Dolan L."/>
            <person name="Kohara Y."/>
            <person name="Sugano S."/>
            <person name="Fujiyama A."/>
            <person name="Delaux P.-M."/>
            <person name="Quint M."/>
            <person name="TheiBen G."/>
            <person name="Hagemann M."/>
            <person name="Harholt J."/>
            <person name="Dunand C."/>
            <person name="Zachgo S."/>
            <person name="Langdale J."/>
            <person name="Maumus F."/>
            <person name="Straeten D.V.D."/>
            <person name="Gould S.B."/>
            <person name="Rensing S.A."/>
        </authorList>
    </citation>
    <scope>NUCLEOTIDE SEQUENCE [LARGE SCALE GENOMIC DNA]</scope>
    <source>
        <strain evidence="8 9">S276</strain>
    </source>
</reference>
<feature type="compositionally biased region" description="Polar residues" evidence="5">
    <location>
        <begin position="27"/>
        <end position="43"/>
    </location>
</feature>
<evidence type="ECO:0000256" key="2">
    <source>
        <dbReference type="ARBA" id="ARBA00022771"/>
    </source>
</evidence>
<dbReference type="Gene3D" id="3.30.40.10">
    <property type="entry name" value="Zinc/RING finger domain, C3HC4 (zinc finger)"/>
    <property type="match status" value="2"/>
</dbReference>
<dbReference type="InterPro" id="IPR019787">
    <property type="entry name" value="Znf_PHD-finger"/>
</dbReference>
<dbReference type="PANTHER" id="PTHR35711">
    <property type="entry name" value="EXPRESSED PROTEIN"/>
    <property type="match status" value="1"/>
</dbReference>
<dbReference type="InterPro" id="IPR001965">
    <property type="entry name" value="Znf_PHD"/>
</dbReference>
<dbReference type="SUPFAM" id="SSF57850">
    <property type="entry name" value="RING/U-box"/>
    <property type="match status" value="1"/>
</dbReference>
<keyword evidence="2 4" id="KW-0863">Zinc-finger</keyword>
<feature type="compositionally biased region" description="Basic and acidic residues" evidence="5">
    <location>
        <begin position="57"/>
        <end position="67"/>
    </location>
</feature>
<dbReference type="EMBL" id="BFEA01000767">
    <property type="protein sequence ID" value="GBG89871.1"/>
    <property type="molecule type" value="Genomic_DNA"/>
</dbReference>
<dbReference type="PROSITE" id="PS50089">
    <property type="entry name" value="ZF_RING_2"/>
    <property type="match status" value="1"/>
</dbReference>
<feature type="compositionally biased region" description="Basic residues" evidence="5">
    <location>
        <begin position="149"/>
        <end position="170"/>
    </location>
</feature>
<proteinExistence type="predicted"/>
<dbReference type="OrthoDB" id="4348522at2759"/>
<keyword evidence="1" id="KW-0479">Metal-binding</keyword>
<feature type="compositionally biased region" description="Basic and acidic residues" evidence="5">
    <location>
        <begin position="101"/>
        <end position="115"/>
    </location>
</feature>
<dbReference type="Proteomes" id="UP000265515">
    <property type="component" value="Unassembled WGS sequence"/>
</dbReference>